<feature type="transmembrane region" description="Helical" evidence="1">
    <location>
        <begin position="17"/>
        <end position="44"/>
    </location>
</feature>
<feature type="transmembrane region" description="Helical" evidence="1">
    <location>
        <begin position="124"/>
        <end position="142"/>
    </location>
</feature>
<feature type="transmembrane region" description="Helical" evidence="1">
    <location>
        <begin position="90"/>
        <end position="112"/>
    </location>
</feature>
<reference evidence="2 3" key="1">
    <citation type="submission" date="2022-09" db="EMBL/GenBank/DDBJ databases">
        <title>Complete genome sequence of Janibacter terrae strain COS04-44, PCL-degrading bacteria isolated from oil spilled coast.</title>
        <authorList>
            <person name="Park H."/>
            <person name="Kim J.Y."/>
            <person name="An S.H."/>
            <person name="Lee C.M."/>
            <person name="Weon H.-Y."/>
        </authorList>
    </citation>
    <scope>NUCLEOTIDE SEQUENCE [LARGE SCALE GENOMIC DNA]</scope>
    <source>
        <strain evidence="2 3">COS04-44</strain>
    </source>
</reference>
<keyword evidence="1" id="KW-0472">Membrane</keyword>
<dbReference type="RefSeq" id="WP_068324719.1">
    <property type="nucleotide sequence ID" value="NZ_CP104874.1"/>
</dbReference>
<evidence type="ECO:0000313" key="2">
    <source>
        <dbReference type="EMBL" id="WWF05168.1"/>
    </source>
</evidence>
<organism evidence="2 3">
    <name type="scientific">Janibacter terrae</name>
    <dbReference type="NCBI Taxonomy" id="103817"/>
    <lineage>
        <taxon>Bacteria</taxon>
        <taxon>Bacillati</taxon>
        <taxon>Actinomycetota</taxon>
        <taxon>Actinomycetes</taxon>
        <taxon>Micrococcales</taxon>
        <taxon>Intrasporangiaceae</taxon>
        <taxon>Janibacter</taxon>
    </lineage>
</organism>
<dbReference type="Proteomes" id="UP001381003">
    <property type="component" value="Chromosome"/>
</dbReference>
<proteinExistence type="predicted"/>
<gene>
    <name evidence="2" type="ORF">N5P18_16155</name>
</gene>
<accession>A0ABZ2FF93</accession>
<keyword evidence="1" id="KW-1133">Transmembrane helix</keyword>
<evidence type="ECO:0000313" key="3">
    <source>
        <dbReference type="Proteomes" id="UP001381003"/>
    </source>
</evidence>
<dbReference type="EMBL" id="CP104874">
    <property type="protein sequence ID" value="WWF05168.1"/>
    <property type="molecule type" value="Genomic_DNA"/>
</dbReference>
<feature type="transmembrane region" description="Helical" evidence="1">
    <location>
        <begin position="56"/>
        <end position="78"/>
    </location>
</feature>
<keyword evidence="3" id="KW-1185">Reference proteome</keyword>
<name>A0ABZ2FF93_9MICO</name>
<keyword evidence="1" id="KW-0812">Transmembrane</keyword>
<evidence type="ECO:0000256" key="1">
    <source>
        <dbReference type="SAM" id="Phobius"/>
    </source>
</evidence>
<dbReference type="InterPro" id="IPR018687">
    <property type="entry name" value="DUF2177_membr"/>
</dbReference>
<sequence>MAADDPAADRTGPVRRWVLPAAVVALVIGLLDALWIGLVAGPLYEAELGGRLAQPVVAWAAAVFYVVYVIGTTALVVAPALDARSVRTALVRGALLGVCSYATFGFTNLAVLEGWPVVVSVADTLWGGVLTSTASIVAVLVCRGGHPGR</sequence>
<protein>
    <submittedName>
        <fullName evidence="2">DUF2177 family protein</fullName>
    </submittedName>
</protein>
<dbReference type="Pfam" id="PF09945">
    <property type="entry name" value="DUF2177"/>
    <property type="match status" value="1"/>
</dbReference>